<proteinExistence type="predicted"/>
<evidence type="ECO:0000256" key="2">
    <source>
        <dbReference type="ARBA" id="ARBA00004308"/>
    </source>
</evidence>
<organism evidence="8 9">
    <name type="scientific">Suillus luteus UH-Slu-Lm8-n1</name>
    <dbReference type="NCBI Taxonomy" id="930992"/>
    <lineage>
        <taxon>Eukaryota</taxon>
        <taxon>Fungi</taxon>
        <taxon>Dikarya</taxon>
        <taxon>Basidiomycota</taxon>
        <taxon>Agaricomycotina</taxon>
        <taxon>Agaricomycetes</taxon>
        <taxon>Agaricomycetidae</taxon>
        <taxon>Boletales</taxon>
        <taxon>Suillineae</taxon>
        <taxon>Suillaceae</taxon>
        <taxon>Suillus</taxon>
    </lineage>
</organism>
<dbReference type="OrthoDB" id="2655607at2759"/>
<dbReference type="HOGENOM" id="CLU_1555647_0_0_1"/>
<dbReference type="InParanoid" id="A0A0C9ZTF4"/>
<dbReference type="AlphaFoldDB" id="A0A0C9ZTF4"/>
<keyword evidence="6" id="KW-0812">Transmembrane</keyword>
<evidence type="ECO:0000256" key="3">
    <source>
        <dbReference type="ARBA" id="ARBA00022448"/>
    </source>
</evidence>
<evidence type="ECO:0000256" key="4">
    <source>
        <dbReference type="ARBA" id="ARBA00022723"/>
    </source>
</evidence>
<dbReference type="GO" id="GO:0046872">
    <property type="term" value="F:metal ion binding"/>
    <property type="evidence" value="ECO:0007669"/>
    <property type="project" value="UniProtKB-KW"/>
</dbReference>
<dbReference type="InterPro" id="IPR032630">
    <property type="entry name" value="P_typ_ATPase_c"/>
</dbReference>
<protein>
    <recommendedName>
        <fullName evidence="7">P-type ATPase C-terminal domain-containing protein</fullName>
    </recommendedName>
</protein>
<gene>
    <name evidence="8" type="ORF">CY34DRAFT_757577</name>
</gene>
<dbReference type="GO" id="GO:0140326">
    <property type="term" value="F:ATPase-coupled intramembrane lipid transporter activity"/>
    <property type="evidence" value="ECO:0007669"/>
    <property type="project" value="TreeGrafter"/>
</dbReference>
<dbReference type="GO" id="GO:0005886">
    <property type="term" value="C:plasma membrane"/>
    <property type="evidence" value="ECO:0007669"/>
    <property type="project" value="TreeGrafter"/>
</dbReference>
<feature type="transmembrane region" description="Helical" evidence="6">
    <location>
        <begin position="113"/>
        <end position="131"/>
    </location>
</feature>
<reference evidence="8 9" key="1">
    <citation type="submission" date="2014-04" db="EMBL/GenBank/DDBJ databases">
        <authorList>
            <consortium name="DOE Joint Genome Institute"/>
            <person name="Kuo A."/>
            <person name="Ruytinx J."/>
            <person name="Rineau F."/>
            <person name="Colpaert J."/>
            <person name="Kohler A."/>
            <person name="Nagy L.G."/>
            <person name="Floudas D."/>
            <person name="Copeland A."/>
            <person name="Barry K.W."/>
            <person name="Cichocki N."/>
            <person name="Veneault-Fourrey C."/>
            <person name="LaButti K."/>
            <person name="Lindquist E.A."/>
            <person name="Lipzen A."/>
            <person name="Lundell T."/>
            <person name="Morin E."/>
            <person name="Murat C."/>
            <person name="Sun H."/>
            <person name="Tunlid A."/>
            <person name="Henrissat B."/>
            <person name="Grigoriev I.V."/>
            <person name="Hibbett D.S."/>
            <person name="Martin F."/>
            <person name="Nordberg H.P."/>
            <person name="Cantor M.N."/>
            <person name="Hua S.X."/>
        </authorList>
    </citation>
    <scope>NUCLEOTIDE SEQUENCE [LARGE SCALE GENOMIC DNA]</scope>
    <source>
        <strain evidence="8 9">UH-Slu-Lm8-n1</strain>
    </source>
</reference>
<evidence type="ECO:0000256" key="5">
    <source>
        <dbReference type="ARBA" id="ARBA00022842"/>
    </source>
</evidence>
<dbReference type="SUPFAM" id="SSF81665">
    <property type="entry name" value="Calcium ATPase, transmembrane domain M"/>
    <property type="match status" value="1"/>
</dbReference>
<dbReference type="Proteomes" id="UP000054485">
    <property type="component" value="Unassembled WGS sequence"/>
</dbReference>
<dbReference type="PANTHER" id="PTHR24092">
    <property type="entry name" value="PROBABLE PHOSPHOLIPID-TRANSPORTING ATPASE"/>
    <property type="match status" value="1"/>
</dbReference>
<evidence type="ECO:0000313" key="9">
    <source>
        <dbReference type="Proteomes" id="UP000054485"/>
    </source>
</evidence>
<evidence type="ECO:0000256" key="6">
    <source>
        <dbReference type="SAM" id="Phobius"/>
    </source>
</evidence>
<sequence>MHSNFFYKNVIWTLAMFWFMPFCHFDATYLYDYSFILFYNLIFTSLPVIVLGSFDQDINSKAALAFSQLYYVRGIRGLEYTRSKFWFYMLDGLYQSAVVFFIPYLSIDSLADFGTTIAVAAIFAANTYVGMNTHYWTSIIWVVVIGSSLVMILSTVIYSFLSVNTYLDDAVLLLWF</sequence>
<reference evidence="9" key="2">
    <citation type="submission" date="2015-01" db="EMBL/GenBank/DDBJ databases">
        <title>Evolutionary Origins and Diversification of the Mycorrhizal Mutualists.</title>
        <authorList>
            <consortium name="DOE Joint Genome Institute"/>
            <consortium name="Mycorrhizal Genomics Consortium"/>
            <person name="Kohler A."/>
            <person name="Kuo A."/>
            <person name="Nagy L.G."/>
            <person name="Floudas D."/>
            <person name="Copeland A."/>
            <person name="Barry K.W."/>
            <person name="Cichocki N."/>
            <person name="Veneault-Fourrey C."/>
            <person name="LaButti K."/>
            <person name="Lindquist E.A."/>
            <person name="Lipzen A."/>
            <person name="Lundell T."/>
            <person name="Morin E."/>
            <person name="Murat C."/>
            <person name="Riley R."/>
            <person name="Ohm R."/>
            <person name="Sun H."/>
            <person name="Tunlid A."/>
            <person name="Henrissat B."/>
            <person name="Grigoriev I.V."/>
            <person name="Hibbett D.S."/>
            <person name="Martin F."/>
        </authorList>
    </citation>
    <scope>NUCLEOTIDE SEQUENCE [LARGE SCALE GENOMIC DNA]</scope>
    <source>
        <strain evidence="9">UH-Slu-Lm8-n1</strain>
    </source>
</reference>
<accession>A0A0C9ZTF4</accession>
<keyword evidence="6" id="KW-0472">Membrane</keyword>
<comment type="subcellular location">
    <subcellularLocation>
        <location evidence="2">Endomembrane system</location>
    </subcellularLocation>
    <subcellularLocation>
        <location evidence="1">Membrane</location>
        <topology evidence="1">Multi-pass membrane protein</topology>
    </subcellularLocation>
</comment>
<dbReference type="InterPro" id="IPR023298">
    <property type="entry name" value="ATPase_P-typ_TM_dom_sf"/>
</dbReference>
<keyword evidence="9" id="KW-1185">Reference proteome</keyword>
<feature type="transmembrane region" description="Helical" evidence="6">
    <location>
        <begin position="85"/>
        <end position="107"/>
    </location>
</feature>
<evidence type="ECO:0000259" key="7">
    <source>
        <dbReference type="Pfam" id="PF16212"/>
    </source>
</evidence>
<keyword evidence="3" id="KW-0813">Transport</keyword>
<dbReference type="PANTHER" id="PTHR24092:SF180">
    <property type="entry name" value="PHOSPHOLIPID-TRANSPORTING ATPASE DNF1-RELATED"/>
    <property type="match status" value="1"/>
</dbReference>
<feature type="transmembrane region" description="Helical" evidence="6">
    <location>
        <begin position="35"/>
        <end position="54"/>
    </location>
</feature>
<dbReference type="STRING" id="930992.A0A0C9ZTF4"/>
<dbReference type="EMBL" id="KN836180">
    <property type="protein sequence ID" value="KIK32591.1"/>
    <property type="molecule type" value="Genomic_DNA"/>
</dbReference>
<evidence type="ECO:0000256" key="1">
    <source>
        <dbReference type="ARBA" id="ARBA00004141"/>
    </source>
</evidence>
<keyword evidence="4" id="KW-0479">Metal-binding</keyword>
<keyword evidence="6" id="KW-1133">Transmembrane helix</keyword>
<name>A0A0C9ZTF4_9AGAM</name>
<evidence type="ECO:0000313" key="8">
    <source>
        <dbReference type="EMBL" id="KIK32591.1"/>
    </source>
</evidence>
<keyword evidence="5" id="KW-0460">Magnesium</keyword>
<feature type="domain" description="P-type ATPase C-terminal" evidence="7">
    <location>
        <begin position="1"/>
        <end position="164"/>
    </location>
</feature>
<dbReference type="GO" id="GO:0045332">
    <property type="term" value="P:phospholipid translocation"/>
    <property type="evidence" value="ECO:0007669"/>
    <property type="project" value="TreeGrafter"/>
</dbReference>
<feature type="transmembrane region" description="Helical" evidence="6">
    <location>
        <begin position="138"/>
        <end position="161"/>
    </location>
</feature>
<dbReference type="Pfam" id="PF16212">
    <property type="entry name" value="PhoLip_ATPase_C"/>
    <property type="match status" value="1"/>
</dbReference>